<keyword evidence="2" id="KW-1185">Reference proteome</keyword>
<reference evidence="1" key="1">
    <citation type="submission" date="2022-12" db="EMBL/GenBank/DDBJ databases">
        <title>Draft genome assemblies for two species of Escallonia (Escalloniales).</title>
        <authorList>
            <person name="Chanderbali A."/>
            <person name="Dervinis C."/>
            <person name="Anghel I."/>
            <person name="Soltis D."/>
            <person name="Soltis P."/>
            <person name="Zapata F."/>
        </authorList>
    </citation>
    <scope>NUCLEOTIDE SEQUENCE</scope>
    <source>
        <strain evidence="1">UCBG92.1500</strain>
        <tissue evidence="1">Leaf</tissue>
    </source>
</reference>
<sequence>MNANNLLEFALRDILNVINPSRDDWSIRFRIIEELRDDIQSIESLRGFRQRPRSLLQWLGQRCTANYVTGTLLRQGPLLSGNGDPRIVHEDAI</sequence>
<dbReference type="AlphaFoldDB" id="A0AA88QG05"/>
<protein>
    <submittedName>
        <fullName evidence="1">Uncharacterized protein</fullName>
    </submittedName>
</protein>
<comment type="caution">
    <text evidence="1">The sequence shown here is derived from an EMBL/GenBank/DDBJ whole genome shotgun (WGS) entry which is preliminary data.</text>
</comment>
<evidence type="ECO:0000313" key="2">
    <source>
        <dbReference type="Proteomes" id="UP001187471"/>
    </source>
</evidence>
<gene>
    <name evidence="1" type="ORF">RJ640_009387</name>
</gene>
<dbReference type="EMBL" id="JAVXUO010002909">
    <property type="protein sequence ID" value="KAK2968542.1"/>
    <property type="molecule type" value="Genomic_DNA"/>
</dbReference>
<evidence type="ECO:0000313" key="1">
    <source>
        <dbReference type="EMBL" id="KAK2968542.1"/>
    </source>
</evidence>
<dbReference type="Proteomes" id="UP001187471">
    <property type="component" value="Unassembled WGS sequence"/>
</dbReference>
<organism evidence="1 2">
    <name type="scientific">Escallonia rubra</name>
    <dbReference type="NCBI Taxonomy" id="112253"/>
    <lineage>
        <taxon>Eukaryota</taxon>
        <taxon>Viridiplantae</taxon>
        <taxon>Streptophyta</taxon>
        <taxon>Embryophyta</taxon>
        <taxon>Tracheophyta</taxon>
        <taxon>Spermatophyta</taxon>
        <taxon>Magnoliopsida</taxon>
        <taxon>eudicotyledons</taxon>
        <taxon>Gunneridae</taxon>
        <taxon>Pentapetalae</taxon>
        <taxon>asterids</taxon>
        <taxon>campanulids</taxon>
        <taxon>Escalloniales</taxon>
        <taxon>Escalloniaceae</taxon>
        <taxon>Escallonia</taxon>
    </lineage>
</organism>
<accession>A0AA88QG05</accession>
<name>A0AA88QG05_9ASTE</name>
<proteinExistence type="predicted"/>